<evidence type="ECO:0000313" key="3">
    <source>
        <dbReference type="Proteomes" id="UP001497382"/>
    </source>
</evidence>
<dbReference type="AlphaFoldDB" id="A0AAV2BP75"/>
<sequence>MLRVTSLIFILFVSVLFRTSSCQRRSAGPFRSRIFPGRFNSANSGIVENVVGVVGDTVGSVGNGINSLGNAAGGIVNALTRRLG</sequence>
<organism evidence="2 3">
    <name type="scientific">Larinioides sclopetarius</name>
    <dbReference type="NCBI Taxonomy" id="280406"/>
    <lineage>
        <taxon>Eukaryota</taxon>
        <taxon>Metazoa</taxon>
        <taxon>Ecdysozoa</taxon>
        <taxon>Arthropoda</taxon>
        <taxon>Chelicerata</taxon>
        <taxon>Arachnida</taxon>
        <taxon>Araneae</taxon>
        <taxon>Araneomorphae</taxon>
        <taxon>Entelegynae</taxon>
        <taxon>Araneoidea</taxon>
        <taxon>Araneidae</taxon>
        <taxon>Larinioides</taxon>
    </lineage>
</organism>
<name>A0AAV2BP75_9ARAC</name>
<gene>
    <name evidence="2" type="ORF">LARSCL_LOCUS20150</name>
</gene>
<protein>
    <submittedName>
        <fullName evidence="2">Uncharacterized protein</fullName>
    </submittedName>
</protein>
<feature type="chain" id="PRO_5043740910" evidence="1">
    <location>
        <begin position="23"/>
        <end position="84"/>
    </location>
</feature>
<proteinExistence type="predicted"/>
<dbReference type="Proteomes" id="UP001497382">
    <property type="component" value="Unassembled WGS sequence"/>
</dbReference>
<accession>A0AAV2BP75</accession>
<evidence type="ECO:0000256" key="1">
    <source>
        <dbReference type="SAM" id="SignalP"/>
    </source>
</evidence>
<comment type="caution">
    <text evidence="2">The sequence shown here is derived from an EMBL/GenBank/DDBJ whole genome shotgun (WGS) entry which is preliminary data.</text>
</comment>
<feature type="signal peptide" evidence="1">
    <location>
        <begin position="1"/>
        <end position="22"/>
    </location>
</feature>
<evidence type="ECO:0000313" key="2">
    <source>
        <dbReference type="EMBL" id="CAL1297183.1"/>
    </source>
</evidence>
<keyword evidence="3" id="KW-1185">Reference proteome</keyword>
<dbReference type="EMBL" id="CAXIEN010000416">
    <property type="protein sequence ID" value="CAL1297183.1"/>
    <property type="molecule type" value="Genomic_DNA"/>
</dbReference>
<keyword evidence="1" id="KW-0732">Signal</keyword>
<reference evidence="2 3" key="1">
    <citation type="submission" date="2024-04" db="EMBL/GenBank/DDBJ databases">
        <authorList>
            <person name="Rising A."/>
            <person name="Reimegard J."/>
            <person name="Sonavane S."/>
            <person name="Akerstrom W."/>
            <person name="Nylinder S."/>
            <person name="Hedman E."/>
            <person name="Kallberg Y."/>
        </authorList>
    </citation>
    <scope>NUCLEOTIDE SEQUENCE [LARGE SCALE GENOMIC DNA]</scope>
</reference>